<feature type="domain" description="Aminoglycoside phosphotransferase" evidence="7">
    <location>
        <begin position="84"/>
        <end position="203"/>
    </location>
</feature>
<accession>A0A8H4VL34</accession>
<dbReference type="Proteomes" id="UP000521872">
    <property type="component" value="Unassembled WGS sequence"/>
</dbReference>
<dbReference type="SUPFAM" id="SSF56112">
    <property type="entry name" value="Protein kinase-like (PK-like)"/>
    <property type="match status" value="1"/>
</dbReference>
<protein>
    <recommendedName>
        <fullName evidence="3">Altered inheritance of mitochondria protein 9, mitochondrial</fullName>
    </recommendedName>
    <alternativeName>
        <fullName evidence="6">Found in mitochondrial proteome protein 29</fullName>
    </alternativeName>
</protein>
<dbReference type="EMBL" id="JAACJL010000057">
    <property type="protein sequence ID" value="KAF4611970.1"/>
    <property type="molecule type" value="Genomic_DNA"/>
</dbReference>
<dbReference type="GO" id="GO:0005739">
    <property type="term" value="C:mitochondrion"/>
    <property type="evidence" value="ECO:0007669"/>
    <property type="project" value="UniProtKB-SubCell"/>
</dbReference>
<dbReference type="InterPro" id="IPR011009">
    <property type="entry name" value="Kinase-like_dom_sf"/>
</dbReference>
<gene>
    <name evidence="8" type="ORF">D9613_003828</name>
</gene>
<comment type="caution">
    <text evidence="8">The sequence shown here is derived from an EMBL/GenBank/DDBJ whole genome shotgun (WGS) entry which is preliminary data.</text>
</comment>
<evidence type="ECO:0000256" key="6">
    <source>
        <dbReference type="ARBA" id="ARBA00031849"/>
    </source>
</evidence>
<reference evidence="8 9" key="1">
    <citation type="submission" date="2019-12" db="EMBL/GenBank/DDBJ databases">
        <authorList>
            <person name="Floudas D."/>
            <person name="Bentzer J."/>
            <person name="Ahren D."/>
            <person name="Johansson T."/>
            <person name="Persson P."/>
            <person name="Tunlid A."/>
        </authorList>
    </citation>
    <scope>NUCLEOTIDE SEQUENCE [LARGE SCALE GENOMIC DNA]</scope>
    <source>
        <strain evidence="8 9">CBS 102.39</strain>
    </source>
</reference>
<evidence type="ECO:0000256" key="3">
    <source>
        <dbReference type="ARBA" id="ARBA00016197"/>
    </source>
</evidence>
<organism evidence="8 9">
    <name type="scientific">Agrocybe pediades</name>
    <dbReference type="NCBI Taxonomy" id="84607"/>
    <lineage>
        <taxon>Eukaryota</taxon>
        <taxon>Fungi</taxon>
        <taxon>Dikarya</taxon>
        <taxon>Basidiomycota</taxon>
        <taxon>Agaricomycotina</taxon>
        <taxon>Agaricomycetes</taxon>
        <taxon>Agaricomycetidae</taxon>
        <taxon>Agaricales</taxon>
        <taxon>Agaricineae</taxon>
        <taxon>Strophariaceae</taxon>
        <taxon>Agrocybe</taxon>
    </lineage>
</organism>
<keyword evidence="4" id="KW-0809">Transit peptide</keyword>
<evidence type="ECO:0000313" key="9">
    <source>
        <dbReference type="Proteomes" id="UP000521872"/>
    </source>
</evidence>
<comment type="subcellular location">
    <subcellularLocation>
        <location evidence="1">Mitochondrion</location>
    </subcellularLocation>
</comment>
<proteinExistence type="inferred from homology"/>
<evidence type="ECO:0000313" key="8">
    <source>
        <dbReference type="EMBL" id="KAF4611970.1"/>
    </source>
</evidence>
<evidence type="ECO:0000256" key="2">
    <source>
        <dbReference type="ARBA" id="ARBA00005543"/>
    </source>
</evidence>
<dbReference type="PANTHER" id="PTHR36091">
    <property type="entry name" value="ALTERED INHERITANCE OF MITOCHONDRIA PROTEIN 9, MITOCHONDRIAL"/>
    <property type="match status" value="1"/>
</dbReference>
<comment type="similarity">
    <text evidence="2">Belongs to the AIM9 family.</text>
</comment>
<keyword evidence="5" id="KW-0496">Mitochondrion</keyword>
<keyword evidence="9" id="KW-1185">Reference proteome</keyword>
<name>A0A8H4VL34_9AGAR</name>
<dbReference type="InterPro" id="IPR051035">
    <property type="entry name" value="Mito_inheritance_9"/>
</dbReference>
<evidence type="ECO:0000256" key="1">
    <source>
        <dbReference type="ARBA" id="ARBA00004173"/>
    </source>
</evidence>
<dbReference type="InterPro" id="IPR002575">
    <property type="entry name" value="Aminoglycoside_PTrfase"/>
</dbReference>
<dbReference type="AlphaFoldDB" id="A0A8H4VL34"/>
<sequence length="590" mass="67217">MATLLRRLPATYPSINRSCKRTFFRFWSPDVPAKPEVEELFKCDKLKFVYDSEAHMKLRELKFDVEKLKNLAAKVSGSEKCSHIKVLAEGTFNRVFSLSMDDGKQEILVKMPFPHAGPQKLLTNSEVATMDFVRTRFKAPVPKVLAWDSSPYNEIGNEYIIMEKLPGQHLKAMRAFMDGTEHFVKDIAKLSTDMASIPFSQFGNIFYKVDVDPSLRDRPLYAPGVPEDEFSERFRIGPSVKRQFYNDGRANLQIDRGPWKDVYPYMKAHAKCEIAWINRYAGKTLSVKSEQYVGPVKTTPKQHVIFIEKWLSILPALIPLPSTLSHVKHRKEPHLLDLNKPTLMHTDLESSNILVTDDLKMSLCGLLDFQAVSIRPAFEARLPCMLPLHPDPFKELKDLDANPSQIPKDGANEVFIKQSTTFLRHLYQNHPALHAASMLEYTRHLAKSTGSDTWSTWQSGLSTFYSSVRYLVDAYKSGAIPRHLKYPKLAIALRTDEVELMQTEEKALSLMRRFREITDKQFAGVGLDPLEGAGVYPEDYELVMGTLDAVLKGILEAAPPQRGPAIRRQVWPYRDGHMANYPEITTCRPV</sequence>
<evidence type="ECO:0000256" key="5">
    <source>
        <dbReference type="ARBA" id="ARBA00023128"/>
    </source>
</evidence>
<dbReference type="PANTHER" id="PTHR36091:SF1">
    <property type="entry name" value="ALTERED INHERITANCE OF MITOCHONDRIA PROTEIN 9, MITOCHONDRIAL"/>
    <property type="match status" value="1"/>
</dbReference>
<evidence type="ECO:0000259" key="7">
    <source>
        <dbReference type="Pfam" id="PF01636"/>
    </source>
</evidence>
<evidence type="ECO:0000256" key="4">
    <source>
        <dbReference type="ARBA" id="ARBA00022946"/>
    </source>
</evidence>
<dbReference type="Pfam" id="PF01636">
    <property type="entry name" value="APH"/>
    <property type="match status" value="1"/>
</dbReference>